<reference evidence="4 5" key="1">
    <citation type="submission" date="2024-06" db="EMBL/GenBank/DDBJ databases">
        <title>The Natural Products Discovery Center: Release of the First 8490 Sequenced Strains for Exploring Actinobacteria Biosynthetic Diversity.</title>
        <authorList>
            <person name="Kalkreuter E."/>
            <person name="Kautsar S.A."/>
            <person name="Yang D."/>
            <person name="Bader C.D."/>
            <person name="Teijaro C.N."/>
            <person name="Fluegel L."/>
            <person name="Davis C.M."/>
            <person name="Simpson J.R."/>
            <person name="Lauterbach L."/>
            <person name="Steele A.D."/>
            <person name="Gui C."/>
            <person name="Meng S."/>
            <person name="Li G."/>
            <person name="Viehrig K."/>
            <person name="Ye F."/>
            <person name="Su P."/>
            <person name="Kiefer A.F."/>
            <person name="Nichols A."/>
            <person name="Cepeda A.J."/>
            <person name="Yan W."/>
            <person name="Fan B."/>
            <person name="Jiang Y."/>
            <person name="Adhikari A."/>
            <person name="Zheng C.-J."/>
            <person name="Schuster L."/>
            <person name="Cowan T.M."/>
            <person name="Smanski M.J."/>
            <person name="Chevrette M.G."/>
            <person name="De Carvalho L.P.S."/>
            <person name="Shen B."/>
        </authorList>
    </citation>
    <scope>NUCLEOTIDE SEQUENCE [LARGE SCALE GENOMIC DNA]</scope>
    <source>
        <strain evidence="4 5">NPDC019583</strain>
    </source>
</reference>
<feature type="repeat" description="WD" evidence="3">
    <location>
        <begin position="600"/>
        <end position="633"/>
    </location>
</feature>
<dbReference type="RefSeq" id="WP_359788574.1">
    <property type="nucleotide sequence ID" value="NZ_JBEYBN010000015.1"/>
</dbReference>
<proteinExistence type="predicted"/>
<comment type="caution">
    <text evidence="4">The sequence shown here is derived from an EMBL/GenBank/DDBJ whole genome shotgun (WGS) entry which is preliminary data.</text>
</comment>
<dbReference type="CDD" id="cd00200">
    <property type="entry name" value="WD40"/>
    <property type="match status" value="1"/>
</dbReference>
<dbReference type="InterPro" id="IPR011047">
    <property type="entry name" value="Quinoprotein_ADH-like_sf"/>
</dbReference>
<dbReference type="EMBL" id="JBEYBN010000015">
    <property type="protein sequence ID" value="MEU2267485.1"/>
    <property type="molecule type" value="Genomic_DNA"/>
</dbReference>
<dbReference type="InterPro" id="IPR001680">
    <property type="entry name" value="WD40_rpt"/>
</dbReference>
<evidence type="ECO:0000256" key="2">
    <source>
        <dbReference type="ARBA" id="ARBA00022737"/>
    </source>
</evidence>
<feature type="repeat" description="WD" evidence="3">
    <location>
        <begin position="686"/>
        <end position="721"/>
    </location>
</feature>
<dbReference type="PANTHER" id="PTHR19879">
    <property type="entry name" value="TRANSCRIPTION INITIATION FACTOR TFIID"/>
    <property type="match status" value="1"/>
</dbReference>
<dbReference type="SUPFAM" id="SSF69322">
    <property type="entry name" value="Tricorn protease domain 2"/>
    <property type="match status" value="1"/>
</dbReference>
<dbReference type="PROSITE" id="PS50082">
    <property type="entry name" value="WD_REPEATS_2"/>
    <property type="match status" value="4"/>
</dbReference>
<dbReference type="PROSITE" id="PS50294">
    <property type="entry name" value="WD_REPEATS_REGION"/>
    <property type="match status" value="2"/>
</dbReference>
<accession>A0ABV2XTZ1</accession>
<dbReference type="PANTHER" id="PTHR19879:SF9">
    <property type="entry name" value="TRANSCRIPTION INITIATION FACTOR TFIID SUBUNIT 5"/>
    <property type="match status" value="1"/>
</dbReference>
<keyword evidence="5" id="KW-1185">Reference proteome</keyword>
<dbReference type="SUPFAM" id="SSF50998">
    <property type="entry name" value="Quinoprotein alcohol dehydrogenase-like"/>
    <property type="match status" value="1"/>
</dbReference>
<dbReference type="SMART" id="SM00320">
    <property type="entry name" value="WD40"/>
    <property type="match status" value="10"/>
</dbReference>
<keyword evidence="2" id="KW-0677">Repeat</keyword>
<protein>
    <submittedName>
        <fullName evidence="4">WD40 repeat domain-containing protein</fullName>
    </submittedName>
</protein>
<keyword evidence="1 3" id="KW-0853">WD repeat</keyword>
<dbReference type="InterPro" id="IPR015943">
    <property type="entry name" value="WD40/YVTN_repeat-like_dom_sf"/>
</dbReference>
<dbReference type="Gene3D" id="2.130.10.10">
    <property type="entry name" value="YVTN repeat-like/Quinoprotein amine dehydrogenase"/>
    <property type="match status" value="4"/>
</dbReference>
<evidence type="ECO:0000256" key="3">
    <source>
        <dbReference type="PROSITE-ProRule" id="PRU00221"/>
    </source>
</evidence>
<evidence type="ECO:0000313" key="4">
    <source>
        <dbReference type="EMBL" id="MEU2267485.1"/>
    </source>
</evidence>
<sequence length="721" mass="76815">MSEIGELLANAKLDFAPSEIAWGDDGLRLVAFGLHRTHAPFKTQKLSVLNTDSGEIRWSAEALDTTSVVISSDGQFVAGAGGDGAVVPIEEFVPFLDCNEVPRDEREECERFNQEEAGVHIVGWTPPPRRIWVRAMDSAIVRWRLDDPDGDVRHLVHSPDGRLLAGSGKSLRILDAVDGSLKSGFPAVVPQLPPVYTRDSQRLAVADATRVVLVDVTAGAIRWMTGMPAAITAFAFTADETALVVTTEREAFTLRAADGDIRETVALEDPLPGTVVTALSSGGRRLLRVGSQTMVLWDLSDGGRRFSVPVSGAARVRFNPVLPEIAIASADGVKVVNSLLGTTVWETATDPLTGLAFSRDGQRLALGGQGRQGSGFLRIHSMAPTSVSSLTFEGPVKKIALTSAAAPLAVAAGHEPEAKASLFRADTGEPVLEKKLPGEINTLEFSPDGHHFATGNTDGGVRLFRTDTGERRWIVAHTAPVEAVAFLPSSGGNDDLVTACRDKTTRRLAREEGDEVWRFHHPQPVTRVATSADGRFVATACADRSTRILAPDTGAELAVFSHDGKLRAIAFNPQGSVLATGGDDGAVLIISTATRKEIGRSQHTRDVTAVAFSGDGKLLATAGKDEAVHLWDVAAAPPKKVRTLTFPQTVTRLRFHPSDPQLALVNDEPGPTVVIVDPTTDTELARLAHPATVNDLAFSPDGKLLATACADGLARIYPGRR</sequence>
<gene>
    <name evidence="4" type="ORF">ABZ568_13925</name>
</gene>
<evidence type="ECO:0000256" key="1">
    <source>
        <dbReference type="ARBA" id="ARBA00022574"/>
    </source>
</evidence>
<feature type="repeat" description="WD" evidence="3">
    <location>
        <begin position="440"/>
        <end position="474"/>
    </location>
</feature>
<name>A0ABV2XTZ1_9ACTN</name>
<organism evidence="4 5">
    <name type="scientific">Streptomyces olindensis</name>
    <dbReference type="NCBI Taxonomy" id="358823"/>
    <lineage>
        <taxon>Bacteria</taxon>
        <taxon>Bacillati</taxon>
        <taxon>Actinomycetota</taxon>
        <taxon>Actinomycetes</taxon>
        <taxon>Kitasatosporales</taxon>
        <taxon>Streptomycetaceae</taxon>
        <taxon>Streptomyces</taxon>
    </lineage>
</organism>
<dbReference type="InterPro" id="IPR019775">
    <property type="entry name" value="WD40_repeat_CS"/>
</dbReference>
<evidence type="ECO:0000313" key="5">
    <source>
        <dbReference type="Proteomes" id="UP001550603"/>
    </source>
</evidence>
<dbReference type="PROSITE" id="PS00678">
    <property type="entry name" value="WD_REPEATS_1"/>
    <property type="match status" value="1"/>
</dbReference>
<dbReference type="Proteomes" id="UP001550603">
    <property type="component" value="Unassembled WGS sequence"/>
</dbReference>
<dbReference type="Pfam" id="PF00400">
    <property type="entry name" value="WD40"/>
    <property type="match status" value="5"/>
</dbReference>
<feature type="repeat" description="WD" evidence="3">
    <location>
        <begin position="559"/>
        <end position="600"/>
    </location>
</feature>